<evidence type="ECO:0000313" key="3">
    <source>
        <dbReference type="Proteomes" id="UP000237481"/>
    </source>
</evidence>
<accession>A0A2S4KYI5</accession>
<organism evidence="2 3">
    <name type="scientific">Tolypocladium paradoxum</name>
    <dbReference type="NCBI Taxonomy" id="94208"/>
    <lineage>
        <taxon>Eukaryota</taxon>
        <taxon>Fungi</taxon>
        <taxon>Dikarya</taxon>
        <taxon>Ascomycota</taxon>
        <taxon>Pezizomycotina</taxon>
        <taxon>Sordariomycetes</taxon>
        <taxon>Hypocreomycetidae</taxon>
        <taxon>Hypocreales</taxon>
        <taxon>Ophiocordycipitaceae</taxon>
        <taxon>Tolypocladium</taxon>
    </lineage>
</organism>
<dbReference type="AlphaFoldDB" id="A0A2S4KYI5"/>
<dbReference type="Proteomes" id="UP000237481">
    <property type="component" value="Unassembled WGS sequence"/>
</dbReference>
<dbReference type="OrthoDB" id="4922434at2759"/>
<protein>
    <submittedName>
        <fullName evidence="2">Uncharacterized protein</fullName>
    </submittedName>
</protein>
<comment type="caution">
    <text evidence="2">The sequence shown here is derived from an EMBL/GenBank/DDBJ whole genome shotgun (WGS) entry which is preliminary data.</text>
</comment>
<feature type="region of interest" description="Disordered" evidence="1">
    <location>
        <begin position="45"/>
        <end position="66"/>
    </location>
</feature>
<name>A0A2S4KYI5_9HYPO</name>
<keyword evidence="3" id="KW-1185">Reference proteome</keyword>
<gene>
    <name evidence="2" type="ORF">TPAR_04546</name>
</gene>
<evidence type="ECO:0000256" key="1">
    <source>
        <dbReference type="SAM" id="MobiDB-lite"/>
    </source>
</evidence>
<reference evidence="2 3" key="1">
    <citation type="submission" date="2018-01" db="EMBL/GenBank/DDBJ databases">
        <title>Harnessing the power of phylogenomics to disentangle the directionality and signatures of interkingdom host jumping in the parasitic fungal genus Tolypocladium.</title>
        <authorList>
            <person name="Quandt C.A."/>
            <person name="Patterson W."/>
            <person name="Spatafora J.W."/>
        </authorList>
    </citation>
    <scope>NUCLEOTIDE SEQUENCE [LARGE SCALE GENOMIC DNA]</scope>
    <source>
        <strain evidence="2 3">NRBC 100945</strain>
    </source>
</reference>
<proteinExistence type="predicted"/>
<sequence length="323" mass="37217">MTPEDAAPRPLAELIRGRKLRVSPLVWTSHHLELVGCRFEDDDAGEEAEHAGSNQNTTQRRENDGALSDEEWVEPCTVQHLAQCGAYRSKVCCISNLLWEDKVLVKACDHPKFFFAGRSVHRPKCTLFYDDIQPGRDVGQVPPRVLGYFVYSDAVWRTQQVTHARRHGVAVALLKEIPRKCKEWPRYPYILCLLLCIAQFRVRVLKSPKTTAHTSRLLVSHVSDIEFIHLFEAEVTSELLQMLDKPDLATGLTAWPTIKHQKIPFKPYEDFKERLMAKILTPSPFQHHEGTETRDETTTVLEHVGKRRREQEGAERHNMRRKV</sequence>
<evidence type="ECO:0000313" key="2">
    <source>
        <dbReference type="EMBL" id="POR35253.1"/>
    </source>
</evidence>
<dbReference type="EMBL" id="PKSG01000453">
    <property type="protein sequence ID" value="POR35253.1"/>
    <property type="molecule type" value="Genomic_DNA"/>
</dbReference>